<keyword evidence="2" id="KW-1185">Reference proteome</keyword>
<dbReference type="Proteomes" id="UP001162992">
    <property type="component" value="Chromosome 6"/>
</dbReference>
<protein>
    <submittedName>
        <fullName evidence="1">Uncharacterized protein</fullName>
    </submittedName>
</protein>
<organism evidence="1 2">
    <name type="scientific">Diphasiastrum complanatum</name>
    <name type="common">Issler's clubmoss</name>
    <name type="synonym">Lycopodium complanatum</name>
    <dbReference type="NCBI Taxonomy" id="34168"/>
    <lineage>
        <taxon>Eukaryota</taxon>
        <taxon>Viridiplantae</taxon>
        <taxon>Streptophyta</taxon>
        <taxon>Embryophyta</taxon>
        <taxon>Tracheophyta</taxon>
        <taxon>Lycopodiopsida</taxon>
        <taxon>Lycopodiales</taxon>
        <taxon>Lycopodiaceae</taxon>
        <taxon>Lycopodioideae</taxon>
        <taxon>Diphasiastrum</taxon>
    </lineage>
</organism>
<accession>A0ACC2DFE3</accession>
<comment type="caution">
    <text evidence="1">The sequence shown here is derived from an EMBL/GenBank/DDBJ whole genome shotgun (WGS) entry which is preliminary data.</text>
</comment>
<reference evidence="2" key="1">
    <citation type="journal article" date="2024" name="Proc. Natl. Acad. Sci. U.S.A.">
        <title>Extraordinary preservation of gene collinearity over three hundred million years revealed in homosporous lycophytes.</title>
        <authorList>
            <person name="Li C."/>
            <person name="Wickell D."/>
            <person name="Kuo L.Y."/>
            <person name="Chen X."/>
            <person name="Nie B."/>
            <person name="Liao X."/>
            <person name="Peng D."/>
            <person name="Ji J."/>
            <person name="Jenkins J."/>
            <person name="Williams M."/>
            <person name="Shu S."/>
            <person name="Plott C."/>
            <person name="Barry K."/>
            <person name="Rajasekar S."/>
            <person name="Grimwood J."/>
            <person name="Han X."/>
            <person name="Sun S."/>
            <person name="Hou Z."/>
            <person name="He W."/>
            <person name="Dai G."/>
            <person name="Sun C."/>
            <person name="Schmutz J."/>
            <person name="Leebens-Mack J.H."/>
            <person name="Li F.W."/>
            <person name="Wang L."/>
        </authorList>
    </citation>
    <scope>NUCLEOTIDE SEQUENCE [LARGE SCALE GENOMIC DNA]</scope>
    <source>
        <strain evidence="2">cv. PW_Plant_1</strain>
    </source>
</reference>
<sequence length="320" mass="35646">MYHMLNSYVESAGIEVNDQRKRLQQMDPRAYLRGTAPDDCAGTGFDHLQLDQAIILQQHPAIALLQQKFKQLERSKEMRSKQLQHQRALYEFSSTLSLLSVEQQHIVQDSPTVFPTLTSNGSPDWNYMFSNQQPMQRTSTDCVRNSYKTVGTDTVCQFNHQLPSFVQSRSIVSSGSKGGSPVFCRDPRARRTSSGHSTVSSGYLQSTESESGMQPPEDLHHKQFISAAAKRRSSSNSSTSQFSFEHPLSDDCIISLEEESTSALLWPNQSVESEVETALSLGNCYKIGCSAFTQRKVLLDPCSTVSGDTFSGEIDTTLHL</sequence>
<dbReference type="EMBL" id="CM055097">
    <property type="protein sequence ID" value="KAJ7552906.1"/>
    <property type="molecule type" value="Genomic_DNA"/>
</dbReference>
<evidence type="ECO:0000313" key="1">
    <source>
        <dbReference type="EMBL" id="KAJ7552906.1"/>
    </source>
</evidence>
<name>A0ACC2DFE3_DIPCM</name>
<gene>
    <name evidence="1" type="ORF">O6H91_06G075900</name>
</gene>
<evidence type="ECO:0000313" key="2">
    <source>
        <dbReference type="Proteomes" id="UP001162992"/>
    </source>
</evidence>
<proteinExistence type="predicted"/>